<dbReference type="Proteomes" id="UP000046393">
    <property type="component" value="Unplaced"/>
</dbReference>
<dbReference type="PROSITE" id="PS50096">
    <property type="entry name" value="IQ"/>
    <property type="match status" value="1"/>
</dbReference>
<dbReference type="AlphaFoldDB" id="A0A0N5AP04"/>
<accession>A0A0N5AP04</accession>
<evidence type="ECO:0000313" key="2">
    <source>
        <dbReference type="WBParaSite" id="SMUV_0000636301-mRNA-1"/>
    </source>
</evidence>
<sequence length="149" mass="18304">MKLLLLLSKREKRDVIRHYFQNLCSINKSIKQYNFTLLFFESTYVTSSKTRTSMFNLLNLNKMFYCDRVNKDRFCLVDNRDRVELYEAAQIIQHAFRLYKKRQRLLRQIEEEKQHRQAAVVIQSYYRRYKQVAVADHTVEFFFLYLYNS</sequence>
<keyword evidence="1" id="KW-1185">Reference proteome</keyword>
<evidence type="ECO:0000313" key="1">
    <source>
        <dbReference type="Proteomes" id="UP000046393"/>
    </source>
</evidence>
<organism evidence="1 2">
    <name type="scientific">Syphacia muris</name>
    <dbReference type="NCBI Taxonomy" id="451379"/>
    <lineage>
        <taxon>Eukaryota</taxon>
        <taxon>Metazoa</taxon>
        <taxon>Ecdysozoa</taxon>
        <taxon>Nematoda</taxon>
        <taxon>Chromadorea</taxon>
        <taxon>Rhabditida</taxon>
        <taxon>Spirurina</taxon>
        <taxon>Oxyuridomorpha</taxon>
        <taxon>Oxyuroidea</taxon>
        <taxon>Oxyuridae</taxon>
        <taxon>Syphacia</taxon>
    </lineage>
</organism>
<reference evidence="2" key="1">
    <citation type="submission" date="2017-02" db="UniProtKB">
        <authorList>
            <consortium name="WormBaseParasite"/>
        </authorList>
    </citation>
    <scope>IDENTIFICATION</scope>
</reference>
<dbReference type="WBParaSite" id="SMUV_0000636301-mRNA-1">
    <property type="protein sequence ID" value="SMUV_0000636301-mRNA-1"/>
    <property type="gene ID" value="SMUV_0000636301"/>
</dbReference>
<dbReference type="Gene3D" id="1.20.5.190">
    <property type="match status" value="1"/>
</dbReference>
<name>A0A0N5AP04_9BILA</name>
<dbReference type="STRING" id="451379.A0A0N5AP04"/>
<protein>
    <submittedName>
        <fullName evidence="2">Calmodulin binding transcription activator 2</fullName>
    </submittedName>
</protein>
<proteinExistence type="predicted"/>